<evidence type="ECO:0000259" key="8">
    <source>
        <dbReference type="Pfam" id="PF00082"/>
    </source>
</evidence>
<name>A0ABQ8IDE7_9ROSI</name>
<dbReference type="SUPFAM" id="SSF54897">
    <property type="entry name" value="Protease propeptides/inhibitors"/>
    <property type="match status" value="1"/>
</dbReference>
<organism evidence="11 12">
    <name type="scientific">Xanthoceras sorbifolium</name>
    <dbReference type="NCBI Taxonomy" id="99658"/>
    <lineage>
        <taxon>Eukaryota</taxon>
        <taxon>Viridiplantae</taxon>
        <taxon>Streptophyta</taxon>
        <taxon>Embryophyta</taxon>
        <taxon>Tracheophyta</taxon>
        <taxon>Spermatophyta</taxon>
        <taxon>Magnoliopsida</taxon>
        <taxon>eudicotyledons</taxon>
        <taxon>Gunneridae</taxon>
        <taxon>Pentapetalae</taxon>
        <taxon>rosids</taxon>
        <taxon>malvids</taxon>
        <taxon>Sapindales</taxon>
        <taxon>Sapindaceae</taxon>
        <taxon>Xanthoceroideae</taxon>
        <taxon>Xanthoceras</taxon>
    </lineage>
</organism>
<dbReference type="InterPro" id="IPR023828">
    <property type="entry name" value="Peptidase_S8_Ser-AS"/>
</dbReference>
<dbReference type="Gene3D" id="3.30.70.80">
    <property type="entry name" value="Peptidase S8 propeptide/proteinase inhibitor I9"/>
    <property type="match status" value="1"/>
</dbReference>
<evidence type="ECO:0008006" key="13">
    <source>
        <dbReference type="Google" id="ProtNLM"/>
    </source>
</evidence>
<feature type="domain" description="Subtilisin-like protease fibronectin type-III" evidence="10">
    <location>
        <begin position="680"/>
        <end position="775"/>
    </location>
</feature>
<proteinExistence type="inferred from homology"/>
<dbReference type="Pfam" id="PF05922">
    <property type="entry name" value="Inhibitor_I9"/>
    <property type="match status" value="1"/>
</dbReference>
<feature type="domain" description="Peptidase S8/S53" evidence="8">
    <location>
        <begin position="142"/>
        <end position="611"/>
    </location>
</feature>
<dbReference type="Pfam" id="PF17766">
    <property type="entry name" value="fn3_6"/>
    <property type="match status" value="1"/>
</dbReference>
<dbReference type="PRINTS" id="PR00723">
    <property type="entry name" value="SUBTILISIN"/>
</dbReference>
<evidence type="ECO:0000256" key="6">
    <source>
        <dbReference type="PROSITE-ProRule" id="PRU01240"/>
    </source>
</evidence>
<keyword evidence="4 6" id="KW-0378">Hydrolase</keyword>
<dbReference type="InterPro" id="IPR015500">
    <property type="entry name" value="Peptidase_S8_subtilisin-rel"/>
</dbReference>
<evidence type="ECO:0000256" key="5">
    <source>
        <dbReference type="ARBA" id="ARBA00022825"/>
    </source>
</evidence>
<dbReference type="SUPFAM" id="SSF52743">
    <property type="entry name" value="Subtilisin-like"/>
    <property type="match status" value="1"/>
</dbReference>
<dbReference type="CDD" id="cd04852">
    <property type="entry name" value="Peptidases_S8_3"/>
    <property type="match status" value="1"/>
</dbReference>
<dbReference type="InterPro" id="IPR041469">
    <property type="entry name" value="Subtilisin-like_FN3"/>
</dbReference>
<keyword evidence="5 6" id="KW-0720">Serine protease</keyword>
<accession>A0ABQ8IDE7</accession>
<evidence type="ECO:0000256" key="7">
    <source>
        <dbReference type="SAM" id="SignalP"/>
    </source>
</evidence>
<feature type="signal peptide" evidence="7">
    <location>
        <begin position="1"/>
        <end position="25"/>
    </location>
</feature>
<dbReference type="InterPro" id="IPR045051">
    <property type="entry name" value="SBT"/>
</dbReference>
<dbReference type="Pfam" id="PF00082">
    <property type="entry name" value="Peptidase_S8"/>
    <property type="match status" value="1"/>
</dbReference>
<keyword evidence="12" id="KW-1185">Reference proteome</keyword>
<comment type="caution">
    <text evidence="11">The sequence shown here is derived from an EMBL/GenBank/DDBJ whole genome shotgun (WGS) entry which is preliminary data.</text>
</comment>
<evidence type="ECO:0000256" key="2">
    <source>
        <dbReference type="ARBA" id="ARBA00022670"/>
    </source>
</evidence>
<dbReference type="InterPro" id="IPR037045">
    <property type="entry name" value="S8pro/Inhibitor_I9_sf"/>
</dbReference>
<dbReference type="Gene3D" id="3.50.30.30">
    <property type="match status" value="1"/>
</dbReference>
<dbReference type="PROSITE" id="PS51892">
    <property type="entry name" value="SUBTILASE"/>
    <property type="match status" value="1"/>
</dbReference>
<keyword evidence="3 7" id="KW-0732">Signal</keyword>
<evidence type="ECO:0000256" key="4">
    <source>
        <dbReference type="ARBA" id="ARBA00022801"/>
    </source>
</evidence>
<evidence type="ECO:0000256" key="1">
    <source>
        <dbReference type="ARBA" id="ARBA00011073"/>
    </source>
</evidence>
<dbReference type="Gene3D" id="3.40.50.200">
    <property type="entry name" value="Peptidase S8/S53 domain"/>
    <property type="match status" value="1"/>
</dbReference>
<dbReference type="InterPro" id="IPR034197">
    <property type="entry name" value="Peptidases_S8_3"/>
</dbReference>
<comment type="similarity">
    <text evidence="1 6">Belongs to the peptidase S8 family.</text>
</comment>
<dbReference type="Proteomes" id="UP000827721">
    <property type="component" value="Unassembled WGS sequence"/>
</dbReference>
<dbReference type="PANTHER" id="PTHR10795">
    <property type="entry name" value="PROPROTEIN CONVERTASE SUBTILISIN/KEXIN"/>
    <property type="match status" value="1"/>
</dbReference>
<evidence type="ECO:0000313" key="12">
    <source>
        <dbReference type="Proteomes" id="UP000827721"/>
    </source>
</evidence>
<evidence type="ECO:0000259" key="9">
    <source>
        <dbReference type="Pfam" id="PF05922"/>
    </source>
</evidence>
<protein>
    <recommendedName>
        <fullName evidence="13">Subtilisin-like protease SBT5.3</fullName>
    </recommendedName>
</protein>
<gene>
    <name evidence="11" type="ORF">JRO89_XS03G0336100</name>
</gene>
<dbReference type="InterPro" id="IPR000209">
    <property type="entry name" value="Peptidase_S8/S53_dom"/>
</dbReference>
<dbReference type="InterPro" id="IPR036852">
    <property type="entry name" value="Peptidase_S8/S53_dom_sf"/>
</dbReference>
<feature type="active site" description="Charge relay system" evidence="6">
    <location>
        <position position="151"/>
    </location>
</feature>
<dbReference type="PROSITE" id="PS00138">
    <property type="entry name" value="SUBTILASE_SER"/>
    <property type="match status" value="1"/>
</dbReference>
<feature type="chain" id="PRO_5045713687" description="Subtilisin-like protease SBT5.3" evidence="7">
    <location>
        <begin position="26"/>
        <end position="777"/>
    </location>
</feature>
<sequence length="777" mass="83992">MRISILSSVLLCISVFSLIHTPAFAIKKSYIVYLGSHSHGSDPTSADQKRATDSHHEFLGSFLRCKEKAKQSIFYSYNKHINGFAATLEEKEAEEIAKHPQVISIFENKIRQLHTTRSWDFLGLEKGSDVPLNSLWKKASFGDGIIIGNIDTGIWPESESFSDEGMGPVPSRWRGICQSGMTEEGLHDGIKCNRKLIGIRYFSKGAEEKIRSSNMTLPSMYSLLTARDFNGHGTHTLSTAGGNFVANVSVLGYGNGTAKGGSPQARVAAYKACWQEAPNGCTDADIIAAIEAAISDGVDVISSSLGDQQVEYFDNGAAIGAIHAMMRGIPVVASAGNDGPTPSSILNTAPWILTVGASTIDREFVSYVTLGNGKLLQGASLSSIGLPPQTFYPLIMGADVRMPDASPEDANHCSNFKLIDREKLEGKLLVCIVKQENPTTQTSSLQEADDTDMPQVRYGIIMVSDEEIGNDVRAELMSLPISHINFTDGESLFAYINSTKNPVAHITNAKTEFNTKPAPMVARFSSRGPCKLEPNIIKPDITAPGVNIIAANLGDPNFPYKTNSGTSMSCPHVAGIVGLLKTLHPDWTPSAIKSAIMTTATTEDTSSCPIVDLNNKEATPFDYGSGHVRPDLAADPGLVYDLTVGDYLNFLCTRGYNETAISLFYSGQPFVCPKTFSLADFNYPSIAVANLSDSVTITRRLKNVGEPGTYKVSVQELAGVLVQVEPESLTFGKQGEEHTFKVVLKRNDNVQLGRYVFGGLTWSDGSHHVRSPIAVKL</sequence>
<feature type="active site" description="Charge relay system" evidence="6">
    <location>
        <position position="232"/>
    </location>
</feature>
<feature type="domain" description="Inhibitor I9" evidence="9">
    <location>
        <begin position="29"/>
        <end position="114"/>
    </location>
</feature>
<evidence type="ECO:0000313" key="11">
    <source>
        <dbReference type="EMBL" id="KAH7574726.1"/>
    </source>
</evidence>
<keyword evidence="2 6" id="KW-0645">Protease</keyword>
<feature type="active site" description="Charge relay system" evidence="6">
    <location>
        <position position="567"/>
    </location>
</feature>
<dbReference type="CDD" id="cd02120">
    <property type="entry name" value="PA_subtilisin_like"/>
    <property type="match status" value="1"/>
</dbReference>
<dbReference type="InterPro" id="IPR010259">
    <property type="entry name" value="S8pro/Inhibitor_I9"/>
</dbReference>
<dbReference type="Gene3D" id="2.60.40.2310">
    <property type="match status" value="1"/>
</dbReference>
<reference evidence="11 12" key="1">
    <citation type="submission" date="2021-02" db="EMBL/GenBank/DDBJ databases">
        <title>Plant Genome Project.</title>
        <authorList>
            <person name="Zhang R.-G."/>
        </authorList>
    </citation>
    <scope>NUCLEOTIDE SEQUENCE [LARGE SCALE GENOMIC DNA]</scope>
    <source>
        <tissue evidence="11">Leaves</tissue>
    </source>
</reference>
<dbReference type="EMBL" id="JAFEMO010000003">
    <property type="protein sequence ID" value="KAH7574726.1"/>
    <property type="molecule type" value="Genomic_DNA"/>
</dbReference>
<evidence type="ECO:0000256" key="3">
    <source>
        <dbReference type="ARBA" id="ARBA00022729"/>
    </source>
</evidence>
<evidence type="ECO:0000259" key="10">
    <source>
        <dbReference type="Pfam" id="PF17766"/>
    </source>
</evidence>